<reference evidence="2" key="1">
    <citation type="journal article" date="2017" name="Nat. Microbiol.">
        <title>Global analysis of biosynthetic gene clusters reveals vast potential of secondary metabolite production in Penicillium species.</title>
        <authorList>
            <person name="Nielsen J.C."/>
            <person name="Grijseels S."/>
            <person name="Prigent S."/>
            <person name="Ji B."/>
            <person name="Dainat J."/>
            <person name="Nielsen K.F."/>
            <person name="Frisvad J.C."/>
            <person name="Workman M."/>
            <person name="Nielsen J."/>
        </authorList>
    </citation>
    <scope>NUCLEOTIDE SEQUENCE [LARGE SCALE GENOMIC DNA]</scope>
    <source>
        <strain evidence="2">IBT 4502</strain>
    </source>
</reference>
<dbReference type="AlphaFoldDB" id="A0A1V6NT79"/>
<comment type="caution">
    <text evidence="1">The sequence shown here is derived from an EMBL/GenBank/DDBJ whole genome shotgun (WGS) entry which is preliminary data.</text>
</comment>
<protein>
    <submittedName>
        <fullName evidence="1">Uncharacterized protein</fullName>
    </submittedName>
</protein>
<gene>
    <name evidence="1" type="ORF">PENPOL_c003G05318</name>
</gene>
<evidence type="ECO:0000313" key="2">
    <source>
        <dbReference type="Proteomes" id="UP000191408"/>
    </source>
</evidence>
<organism evidence="1 2">
    <name type="scientific">Penicillium polonicum</name>
    <dbReference type="NCBI Taxonomy" id="60169"/>
    <lineage>
        <taxon>Eukaryota</taxon>
        <taxon>Fungi</taxon>
        <taxon>Dikarya</taxon>
        <taxon>Ascomycota</taxon>
        <taxon>Pezizomycotina</taxon>
        <taxon>Eurotiomycetes</taxon>
        <taxon>Eurotiomycetidae</taxon>
        <taxon>Eurotiales</taxon>
        <taxon>Aspergillaceae</taxon>
        <taxon>Penicillium</taxon>
    </lineage>
</organism>
<evidence type="ECO:0000313" key="1">
    <source>
        <dbReference type="EMBL" id="OQD67732.1"/>
    </source>
</evidence>
<dbReference type="Proteomes" id="UP000191408">
    <property type="component" value="Unassembled WGS sequence"/>
</dbReference>
<dbReference type="EMBL" id="MDYM01000003">
    <property type="protein sequence ID" value="OQD67732.1"/>
    <property type="molecule type" value="Genomic_DNA"/>
</dbReference>
<keyword evidence="2" id="KW-1185">Reference proteome</keyword>
<sequence>MSLRRHGSSRDCGHPVQSSGYHHKLTELPLTIRPLILPSIGSCWTDHVPLPGPGAEFKALGAAQFPGPCEPSLRLMEASMRTIILVPGSFVAPEVTYAVPEDSGRFSGIERNVLELQRTPLNILSPGPKSRPSARF</sequence>
<proteinExistence type="predicted"/>
<accession>A0A1V6NT79</accession>
<name>A0A1V6NT79_PENPO</name>